<dbReference type="EMBL" id="CP024634">
    <property type="protein sequence ID" value="AYQ56281.1"/>
    <property type="molecule type" value="Genomic_DNA"/>
</dbReference>
<proteinExistence type="predicted"/>
<gene>
    <name evidence="1" type="ORF">MS2017_0542</name>
</gene>
<reference evidence="1 2" key="1">
    <citation type="submission" date="2017-11" db="EMBL/GenBank/DDBJ databases">
        <title>Genome sequence of the bacterial symbiont EPR9N from a vent mussel Bathymodiolus thermophilus.</title>
        <authorList>
            <person name="Won Y.-J."/>
        </authorList>
    </citation>
    <scope>NUCLEOTIDE SEQUENCE [LARGE SCALE GENOMIC DNA]</scope>
    <source>
        <strain evidence="1 2">EPR9N</strain>
    </source>
</reference>
<sequence>MGDWQNSITAKQVKSRLLIIIHIYPKGLTIITPVYCFIRGYYVVGKGISYY</sequence>
<dbReference type="AlphaFoldDB" id="A0A3G3IKK7"/>
<organism evidence="1 2">
    <name type="scientific">Bathymodiolus thermophilus thioautotrophic gill symbiont</name>
    <dbReference type="NCBI Taxonomy" id="2360"/>
    <lineage>
        <taxon>Bacteria</taxon>
        <taxon>Pseudomonadati</taxon>
        <taxon>Pseudomonadota</taxon>
        <taxon>Gammaproteobacteria</taxon>
        <taxon>sulfur-oxidizing symbionts</taxon>
    </lineage>
</organism>
<dbReference type="Proteomes" id="UP000278334">
    <property type="component" value="Chromosome"/>
</dbReference>
<evidence type="ECO:0000313" key="2">
    <source>
        <dbReference type="Proteomes" id="UP000278334"/>
    </source>
</evidence>
<dbReference type="KEGG" id="bthg:MS2017_0542"/>
<accession>A0A3G3IKK7</accession>
<evidence type="ECO:0000313" key="1">
    <source>
        <dbReference type="EMBL" id="AYQ56281.1"/>
    </source>
</evidence>
<name>A0A3G3IKK7_9GAMM</name>
<protein>
    <submittedName>
        <fullName evidence="1">Uncharacterized protein</fullName>
    </submittedName>
</protein>